<dbReference type="Gene3D" id="1.10.8.60">
    <property type="match status" value="1"/>
</dbReference>
<dbReference type="AlphaFoldDB" id="A0A1I3XH42"/>
<dbReference type="SUPFAM" id="SSF52540">
    <property type="entry name" value="P-loop containing nucleoside triphosphate hydrolases"/>
    <property type="match status" value="1"/>
</dbReference>
<accession>A0A1I3XH42</accession>
<evidence type="ECO:0000313" key="1">
    <source>
        <dbReference type="EMBL" id="SFK18391.1"/>
    </source>
</evidence>
<dbReference type="Proteomes" id="UP000198755">
    <property type="component" value="Unassembled WGS sequence"/>
</dbReference>
<dbReference type="GO" id="GO:0006270">
    <property type="term" value="P:DNA replication initiation"/>
    <property type="evidence" value="ECO:0007669"/>
    <property type="project" value="TreeGrafter"/>
</dbReference>
<dbReference type="GO" id="GO:0003688">
    <property type="term" value="F:DNA replication origin binding"/>
    <property type="evidence" value="ECO:0007669"/>
    <property type="project" value="TreeGrafter"/>
</dbReference>
<reference evidence="1 2" key="1">
    <citation type="submission" date="2016-10" db="EMBL/GenBank/DDBJ databases">
        <authorList>
            <person name="de Groot N.N."/>
        </authorList>
    </citation>
    <scope>NUCLEOTIDE SEQUENCE [LARGE SCALE GENOMIC DNA]</scope>
    <source>
        <strain evidence="1 2">NE2</strain>
    </source>
</reference>
<keyword evidence="2" id="KW-1185">Reference proteome</keyword>
<dbReference type="OrthoDB" id="7390113at2"/>
<gene>
    <name evidence="1" type="ORF">SAMN05444581_10399</name>
</gene>
<dbReference type="STRING" id="1612308.SAMN05444581_10399"/>
<organism evidence="1 2">
    <name type="scientific">Methylocapsa palsarum</name>
    <dbReference type="NCBI Taxonomy" id="1612308"/>
    <lineage>
        <taxon>Bacteria</taxon>
        <taxon>Pseudomonadati</taxon>
        <taxon>Pseudomonadota</taxon>
        <taxon>Alphaproteobacteria</taxon>
        <taxon>Hyphomicrobiales</taxon>
        <taxon>Beijerinckiaceae</taxon>
        <taxon>Methylocapsa</taxon>
    </lineage>
</organism>
<dbReference type="RefSeq" id="WP_091679227.1">
    <property type="nucleotide sequence ID" value="NZ_FOSN01000003.1"/>
</dbReference>
<dbReference type="EMBL" id="FOSN01000003">
    <property type="protein sequence ID" value="SFK18391.1"/>
    <property type="molecule type" value="Genomic_DNA"/>
</dbReference>
<dbReference type="PANTHER" id="PTHR30050:SF5">
    <property type="entry name" value="DNAA REGULATORY INACTIVATOR HDA"/>
    <property type="match status" value="1"/>
</dbReference>
<name>A0A1I3XH42_9HYPH</name>
<dbReference type="Gene3D" id="3.40.50.300">
    <property type="entry name" value="P-loop containing nucleotide triphosphate hydrolases"/>
    <property type="match status" value="1"/>
</dbReference>
<dbReference type="InterPro" id="IPR027417">
    <property type="entry name" value="P-loop_NTPase"/>
</dbReference>
<protein>
    <submittedName>
        <fullName evidence="1">DnaA protein</fullName>
    </submittedName>
</protein>
<dbReference type="GO" id="GO:0005886">
    <property type="term" value="C:plasma membrane"/>
    <property type="evidence" value="ECO:0007669"/>
    <property type="project" value="TreeGrafter"/>
</dbReference>
<proteinExistence type="predicted"/>
<dbReference type="PANTHER" id="PTHR30050">
    <property type="entry name" value="CHROMOSOMAL REPLICATION INITIATOR PROTEIN DNAA"/>
    <property type="match status" value="1"/>
</dbReference>
<evidence type="ECO:0000313" key="2">
    <source>
        <dbReference type="Proteomes" id="UP000198755"/>
    </source>
</evidence>
<sequence length="243" mass="25776">MVRPRSIGSGSSGGQSRQLALELAGEPAFGADDFLVSPTNEKACAMIDLWPDWPDPVLLILGQRGAGKSHLGAIWAGRAGAGIVEARALAAQDVAAIATRGPLLVEDMEAFAAAGRGDAEAALFHLMNLMRERGAALAMTAVSPPDAWGLQTPDLLSRLRLATAVEIGLPDDALMRAVLVKLLIDRQLVIDASVVEYAALRLDRSLGAARAFIDALDREAFARKQRVTRKMAAEILDAMADEE</sequence>